<dbReference type="RefSeq" id="WP_270120132.1">
    <property type="nucleotide sequence ID" value="NZ_BAAAOM010000001.1"/>
</dbReference>
<dbReference type="Proteomes" id="UP001183604">
    <property type="component" value="Unassembled WGS sequence"/>
</dbReference>
<comment type="caution">
    <text evidence="2">The sequence shown here is derived from an EMBL/GenBank/DDBJ whole genome shotgun (WGS) entry which is preliminary data.</text>
</comment>
<dbReference type="GO" id="GO:0046503">
    <property type="term" value="P:glycerolipid catabolic process"/>
    <property type="evidence" value="ECO:0007669"/>
    <property type="project" value="TreeGrafter"/>
</dbReference>
<dbReference type="SUPFAM" id="SSF53474">
    <property type="entry name" value="alpha/beta-Hydrolases"/>
    <property type="match status" value="1"/>
</dbReference>
<sequence>MSKSPTRYARNGNADLAYEDHGGAGGEPLLLVMGSAVSRHWWPPGLIAALVERGFHVVSFDNRDAGESTRFPAAPAHPVTALFRKSPPAYTGEDVADDAVAVMDALGWDSAHLFGHSNGGLRVQRIAMRHPHRVRSFVSSAAVPSDAGSLRLLRYIRWGTVAKMARLKFPETREGDIALSLAVSRALASPGYPFDEAEALARIEKDAVNDIRDPKQTGRQLGAHWSGGSLAQLRLPVTVMHGEADQLLRLSAARDLAAAIPGARLVIVPGVGHDIPPAMWGFYADEIQATAARAGADPSAAVLRIATASNTLAVTDVGPDSADRR</sequence>
<evidence type="ECO:0000313" key="2">
    <source>
        <dbReference type="EMBL" id="MDA1383839.1"/>
    </source>
</evidence>
<accession>A0A9X3PGP6</accession>
<dbReference type="Proteomes" id="UP001145799">
    <property type="component" value="Unassembled WGS sequence"/>
</dbReference>
<dbReference type="AlphaFoldDB" id="A0A9X3PGP6"/>
<organism evidence="2 4">
    <name type="scientific">Glycomyces lechevalierae</name>
    <dbReference type="NCBI Taxonomy" id="256034"/>
    <lineage>
        <taxon>Bacteria</taxon>
        <taxon>Bacillati</taxon>
        <taxon>Actinomycetota</taxon>
        <taxon>Actinomycetes</taxon>
        <taxon>Glycomycetales</taxon>
        <taxon>Glycomycetaceae</taxon>
        <taxon>Glycomyces</taxon>
    </lineage>
</organism>
<dbReference type="Gene3D" id="3.40.50.1820">
    <property type="entry name" value="alpha/beta hydrolase"/>
    <property type="match status" value="1"/>
</dbReference>
<reference evidence="2" key="1">
    <citation type="submission" date="2022-12" db="EMBL/GenBank/DDBJ databases">
        <title>Gycomyces niveus sp.nov., a novel actinomycete isolated from soil in Shouguang.</title>
        <authorList>
            <person name="Yang X."/>
        </authorList>
    </citation>
    <scope>NUCLEOTIDE SEQUENCE</scope>
    <source>
        <strain evidence="2">DSM 44724</strain>
    </source>
</reference>
<name>A0A9X3PGP6_9ACTN</name>
<dbReference type="InterPro" id="IPR050471">
    <property type="entry name" value="AB_hydrolase"/>
</dbReference>
<proteinExistence type="predicted"/>
<reference evidence="3 5" key="2">
    <citation type="submission" date="2023-07" db="EMBL/GenBank/DDBJ databases">
        <title>Sequencing the genomes of 1000 actinobacteria strains.</title>
        <authorList>
            <person name="Klenk H.-P."/>
        </authorList>
    </citation>
    <scope>NUCLEOTIDE SEQUENCE [LARGE SCALE GENOMIC DNA]</scope>
    <source>
        <strain evidence="3 5">DSM 44724</strain>
    </source>
</reference>
<dbReference type="PANTHER" id="PTHR43433">
    <property type="entry name" value="HYDROLASE, ALPHA/BETA FOLD FAMILY PROTEIN"/>
    <property type="match status" value="1"/>
</dbReference>
<dbReference type="InterPro" id="IPR000073">
    <property type="entry name" value="AB_hydrolase_1"/>
</dbReference>
<evidence type="ECO:0000313" key="3">
    <source>
        <dbReference type="EMBL" id="MDR7341169.1"/>
    </source>
</evidence>
<dbReference type="PANTHER" id="PTHR43433:SF5">
    <property type="entry name" value="AB HYDROLASE-1 DOMAIN-CONTAINING PROTEIN"/>
    <property type="match status" value="1"/>
</dbReference>
<dbReference type="GO" id="GO:0004806">
    <property type="term" value="F:triacylglycerol lipase activity"/>
    <property type="evidence" value="ECO:0007669"/>
    <property type="project" value="TreeGrafter"/>
</dbReference>
<keyword evidence="5" id="KW-1185">Reference proteome</keyword>
<dbReference type="Pfam" id="PF00561">
    <property type="entry name" value="Abhydrolase_1"/>
    <property type="match status" value="1"/>
</dbReference>
<keyword evidence="2" id="KW-0378">Hydrolase</keyword>
<evidence type="ECO:0000259" key="1">
    <source>
        <dbReference type="Pfam" id="PF00561"/>
    </source>
</evidence>
<feature type="domain" description="AB hydrolase-1" evidence="1">
    <location>
        <begin position="28"/>
        <end position="275"/>
    </location>
</feature>
<dbReference type="EMBL" id="JAVDYD010000001">
    <property type="protein sequence ID" value="MDR7341169.1"/>
    <property type="molecule type" value="Genomic_DNA"/>
</dbReference>
<dbReference type="InterPro" id="IPR029058">
    <property type="entry name" value="AB_hydrolase_fold"/>
</dbReference>
<dbReference type="EMBL" id="JAPZVQ010000001">
    <property type="protein sequence ID" value="MDA1383839.1"/>
    <property type="molecule type" value="Genomic_DNA"/>
</dbReference>
<evidence type="ECO:0000313" key="4">
    <source>
        <dbReference type="Proteomes" id="UP001145799"/>
    </source>
</evidence>
<gene>
    <name evidence="3" type="ORF">J2S69_004888</name>
    <name evidence="2" type="ORF">O2L01_02485</name>
</gene>
<protein>
    <submittedName>
        <fullName evidence="2">Alpha/beta hydrolase</fullName>
    </submittedName>
    <submittedName>
        <fullName evidence="3">Pimeloyl-ACP methyl ester carboxylesterase</fullName>
    </submittedName>
</protein>
<evidence type="ECO:0000313" key="5">
    <source>
        <dbReference type="Proteomes" id="UP001183604"/>
    </source>
</evidence>